<evidence type="ECO:0000313" key="1">
    <source>
        <dbReference type="EMBL" id="SFI79749.1"/>
    </source>
</evidence>
<name>A0A1I3L4Y6_9ACTN</name>
<dbReference type="RefSeq" id="WP_093886508.1">
    <property type="nucleotide sequence ID" value="NZ_FOQY01000005.1"/>
</dbReference>
<evidence type="ECO:0000313" key="2">
    <source>
        <dbReference type="Proteomes" id="UP000199111"/>
    </source>
</evidence>
<reference evidence="2" key="1">
    <citation type="submission" date="2016-10" db="EMBL/GenBank/DDBJ databases">
        <authorList>
            <person name="Varghese N."/>
            <person name="Submissions S."/>
        </authorList>
    </citation>
    <scope>NUCLEOTIDE SEQUENCE [LARGE SCALE GENOMIC DNA]</scope>
    <source>
        <strain evidence="2">CGMCC 4.2126</strain>
    </source>
</reference>
<organism evidence="1 2">
    <name type="scientific">Streptosporangium canum</name>
    <dbReference type="NCBI Taxonomy" id="324952"/>
    <lineage>
        <taxon>Bacteria</taxon>
        <taxon>Bacillati</taxon>
        <taxon>Actinomycetota</taxon>
        <taxon>Actinomycetes</taxon>
        <taxon>Streptosporangiales</taxon>
        <taxon>Streptosporangiaceae</taxon>
        <taxon>Streptosporangium</taxon>
    </lineage>
</organism>
<protein>
    <submittedName>
        <fullName evidence="1">Uncharacterized protein</fullName>
    </submittedName>
</protein>
<dbReference type="AlphaFoldDB" id="A0A1I3L4Y6"/>
<dbReference type="EMBL" id="FOQY01000005">
    <property type="protein sequence ID" value="SFI79749.1"/>
    <property type="molecule type" value="Genomic_DNA"/>
</dbReference>
<dbReference type="Proteomes" id="UP000199111">
    <property type="component" value="Unassembled WGS sequence"/>
</dbReference>
<proteinExistence type="predicted"/>
<dbReference type="GeneID" id="96297554"/>
<keyword evidence="2" id="KW-1185">Reference proteome</keyword>
<accession>A0A1I3L4Y6</accession>
<sequence length="67" mass="7857">MTDLLLKSRQAALKRHKTRQKNGLWCEPGCIFHRQKTAEDHWATHTGGWTFMYVDTVDKLAKEGLWD</sequence>
<gene>
    <name evidence="1" type="ORF">SAMN05216275_10514</name>
</gene>